<sequence length="215" mass="24889">MTAPRPGPRLIPAFPNECTDIVLKHLSFFDLLRVYCVSPNFQRFMSSDDEICARMFRLPKRIRLADDAAREAFVKELWRVADAKFADSYSVYDFEGYIDFNPSFHTNCEMSDWDEELVIRLENTFDLTKLSQISTHLLPELTDLWNSMFITYPPITHVRSHTRHHPGFLGSGMGMHVDTIIERGGFANQMLRNKLNARGRHIRGTLNPGRRELIA</sequence>
<dbReference type="EMBL" id="MU006228">
    <property type="protein sequence ID" value="KAF2825419.1"/>
    <property type="molecule type" value="Genomic_DNA"/>
</dbReference>
<gene>
    <name evidence="1" type="ORF">CC86DRAFT_43111</name>
</gene>
<accession>A0A6A6ZXZ4</accession>
<evidence type="ECO:0000313" key="1">
    <source>
        <dbReference type="EMBL" id="KAF2825419.1"/>
    </source>
</evidence>
<dbReference type="Proteomes" id="UP000799424">
    <property type="component" value="Unassembled WGS sequence"/>
</dbReference>
<proteinExistence type="predicted"/>
<protein>
    <recommendedName>
        <fullName evidence="3">F-box domain-containing protein</fullName>
    </recommendedName>
</protein>
<dbReference type="SUPFAM" id="SSF81383">
    <property type="entry name" value="F-box domain"/>
    <property type="match status" value="1"/>
</dbReference>
<dbReference type="AlphaFoldDB" id="A0A6A6ZXZ4"/>
<evidence type="ECO:0008006" key="3">
    <source>
        <dbReference type="Google" id="ProtNLM"/>
    </source>
</evidence>
<dbReference type="InterPro" id="IPR036047">
    <property type="entry name" value="F-box-like_dom_sf"/>
</dbReference>
<organism evidence="1 2">
    <name type="scientific">Ophiobolus disseminans</name>
    <dbReference type="NCBI Taxonomy" id="1469910"/>
    <lineage>
        <taxon>Eukaryota</taxon>
        <taxon>Fungi</taxon>
        <taxon>Dikarya</taxon>
        <taxon>Ascomycota</taxon>
        <taxon>Pezizomycotina</taxon>
        <taxon>Dothideomycetes</taxon>
        <taxon>Pleosporomycetidae</taxon>
        <taxon>Pleosporales</taxon>
        <taxon>Pleosporineae</taxon>
        <taxon>Phaeosphaeriaceae</taxon>
        <taxon>Ophiobolus</taxon>
    </lineage>
</organism>
<keyword evidence="2" id="KW-1185">Reference proteome</keyword>
<name>A0A6A6ZXZ4_9PLEO</name>
<evidence type="ECO:0000313" key="2">
    <source>
        <dbReference type="Proteomes" id="UP000799424"/>
    </source>
</evidence>
<reference evidence="1" key="1">
    <citation type="journal article" date="2020" name="Stud. Mycol.">
        <title>101 Dothideomycetes genomes: a test case for predicting lifestyles and emergence of pathogens.</title>
        <authorList>
            <person name="Haridas S."/>
            <person name="Albert R."/>
            <person name="Binder M."/>
            <person name="Bloem J."/>
            <person name="Labutti K."/>
            <person name="Salamov A."/>
            <person name="Andreopoulos B."/>
            <person name="Baker S."/>
            <person name="Barry K."/>
            <person name="Bills G."/>
            <person name="Bluhm B."/>
            <person name="Cannon C."/>
            <person name="Castanera R."/>
            <person name="Culley D."/>
            <person name="Daum C."/>
            <person name="Ezra D."/>
            <person name="Gonzalez J."/>
            <person name="Henrissat B."/>
            <person name="Kuo A."/>
            <person name="Liang C."/>
            <person name="Lipzen A."/>
            <person name="Lutzoni F."/>
            <person name="Magnuson J."/>
            <person name="Mondo S."/>
            <person name="Nolan M."/>
            <person name="Ohm R."/>
            <person name="Pangilinan J."/>
            <person name="Park H.-J."/>
            <person name="Ramirez L."/>
            <person name="Alfaro M."/>
            <person name="Sun H."/>
            <person name="Tritt A."/>
            <person name="Yoshinaga Y."/>
            <person name="Zwiers L.-H."/>
            <person name="Turgeon B."/>
            <person name="Goodwin S."/>
            <person name="Spatafora J."/>
            <person name="Crous P."/>
            <person name="Grigoriev I."/>
        </authorList>
    </citation>
    <scope>NUCLEOTIDE SEQUENCE</scope>
    <source>
        <strain evidence="1">CBS 113818</strain>
    </source>
</reference>